<dbReference type="Pfam" id="PF13439">
    <property type="entry name" value="Glyco_transf_4"/>
    <property type="match status" value="1"/>
</dbReference>
<dbReference type="CDD" id="cd03801">
    <property type="entry name" value="GT4_PimA-like"/>
    <property type="match status" value="1"/>
</dbReference>
<dbReference type="PANTHER" id="PTHR12526:SF627">
    <property type="entry name" value="D-RHAMNOSYLTRANSFERASE WBPZ"/>
    <property type="match status" value="1"/>
</dbReference>
<dbReference type="EMBL" id="AP018203">
    <property type="protein sequence ID" value="BAY57629.1"/>
    <property type="molecule type" value="Genomic_DNA"/>
</dbReference>
<dbReference type="GO" id="GO:0016757">
    <property type="term" value="F:glycosyltransferase activity"/>
    <property type="evidence" value="ECO:0007669"/>
    <property type="project" value="InterPro"/>
</dbReference>
<protein>
    <submittedName>
        <fullName evidence="3">Group 1 glycosyl transferase</fullName>
    </submittedName>
</protein>
<dbReference type="PANTHER" id="PTHR12526">
    <property type="entry name" value="GLYCOSYLTRANSFERASE"/>
    <property type="match status" value="1"/>
</dbReference>
<evidence type="ECO:0000313" key="4">
    <source>
        <dbReference type="Proteomes" id="UP000217895"/>
    </source>
</evidence>
<feature type="domain" description="Glycosyl transferase family 1" evidence="1">
    <location>
        <begin position="197"/>
        <end position="368"/>
    </location>
</feature>
<dbReference type="InterPro" id="IPR001296">
    <property type="entry name" value="Glyco_trans_1"/>
</dbReference>
<proteinExistence type="predicted"/>
<evidence type="ECO:0000259" key="1">
    <source>
        <dbReference type="Pfam" id="PF00534"/>
    </source>
</evidence>
<name>A0A1Z4JLK4_LEPBY</name>
<evidence type="ECO:0000313" key="3">
    <source>
        <dbReference type="EMBL" id="BAY57629.1"/>
    </source>
</evidence>
<reference evidence="3 4" key="1">
    <citation type="submission" date="2017-06" db="EMBL/GenBank/DDBJ databases">
        <title>Genome sequencing of cyanobaciteial culture collection at National Institute for Environmental Studies (NIES).</title>
        <authorList>
            <person name="Hirose Y."/>
            <person name="Shimura Y."/>
            <person name="Fujisawa T."/>
            <person name="Nakamura Y."/>
            <person name="Kawachi M."/>
        </authorList>
    </citation>
    <scope>NUCLEOTIDE SEQUENCE [LARGE SCALE GENOMIC DNA]</scope>
    <source>
        <strain evidence="3 4">NIES-2135</strain>
    </source>
</reference>
<sequence length="400" mass="44088">MKLLFFNQVGFIGGAERILLSSIAALRSRQPNAEITLIVGSSGALIEAAEALGVQVICLSMPTVMSRIGDSHLKGEFRFAKKAKTFLQIMRSLSAILSYLKRLKQLIRRIQPDLIHSNGVKAHALLGLLGQLNCPVIWHIQDFYSTRPIMAKVLQRLNRSATGAIALSQAVKNDAQALMQVPIEVIYPAIDHQYFRIEGKRSPVLRIGLVATFARWKGHDIFLKAAAQVMSEIRGMSIQFQIVGAPIYSTQGSQFSLEELQTNVAKLGLEQVVEFVGFQPDTVSIYENLDIVVHASTQPEPFGLVIAEAMAFGKAVIVANAGGAAELVNNYEDAIAVPPGDVQALAQALIQLIRNPQMRQELGRNARRTAIEKFNRDRMADELLTLYDRWGGLNQTLCIF</sequence>
<keyword evidence="4" id="KW-1185">Reference proteome</keyword>
<keyword evidence="3" id="KW-0808">Transferase</keyword>
<accession>A0A1Z4JLK4</accession>
<dbReference type="AlphaFoldDB" id="A0A1Z4JLK4"/>
<gene>
    <name evidence="3" type="ORF">NIES2135_44990</name>
</gene>
<dbReference type="Gene3D" id="3.40.50.2000">
    <property type="entry name" value="Glycogen Phosphorylase B"/>
    <property type="match status" value="2"/>
</dbReference>
<feature type="domain" description="Glycosyltransferase subfamily 4-like N-terminal" evidence="2">
    <location>
        <begin position="45"/>
        <end position="193"/>
    </location>
</feature>
<dbReference type="InterPro" id="IPR028098">
    <property type="entry name" value="Glyco_trans_4-like_N"/>
</dbReference>
<dbReference type="SUPFAM" id="SSF53756">
    <property type="entry name" value="UDP-Glycosyltransferase/glycogen phosphorylase"/>
    <property type="match status" value="1"/>
</dbReference>
<dbReference type="Proteomes" id="UP000217895">
    <property type="component" value="Chromosome"/>
</dbReference>
<dbReference type="Pfam" id="PF00534">
    <property type="entry name" value="Glycos_transf_1"/>
    <property type="match status" value="1"/>
</dbReference>
<organism evidence="3 4">
    <name type="scientific">Leptolyngbya boryana NIES-2135</name>
    <dbReference type="NCBI Taxonomy" id="1973484"/>
    <lineage>
        <taxon>Bacteria</taxon>
        <taxon>Bacillati</taxon>
        <taxon>Cyanobacteriota</taxon>
        <taxon>Cyanophyceae</taxon>
        <taxon>Leptolyngbyales</taxon>
        <taxon>Leptolyngbyaceae</taxon>
        <taxon>Leptolyngbya group</taxon>
        <taxon>Leptolyngbya</taxon>
    </lineage>
</organism>
<evidence type="ECO:0000259" key="2">
    <source>
        <dbReference type="Pfam" id="PF13439"/>
    </source>
</evidence>